<evidence type="ECO:0000313" key="2">
    <source>
        <dbReference type="Proteomes" id="UP000623467"/>
    </source>
</evidence>
<organism evidence="1 2">
    <name type="scientific">Mycena sanguinolenta</name>
    <dbReference type="NCBI Taxonomy" id="230812"/>
    <lineage>
        <taxon>Eukaryota</taxon>
        <taxon>Fungi</taxon>
        <taxon>Dikarya</taxon>
        <taxon>Basidiomycota</taxon>
        <taxon>Agaricomycotina</taxon>
        <taxon>Agaricomycetes</taxon>
        <taxon>Agaricomycetidae</taxon>
        <taxon>Agaricales</taxon>
        <taxon>Marasmiineae</taxon>
        <taxon>Mycenaceae</taxon>
        <taxon>Mycena</taxon>
    </lineage>
</organism>
<dbReference type="OrthoDB" id="3062311at2759"/>
<dbReference type="Proteomes" id="UP000623467">
    <property type="component" value="Unassembled WGS sequence"/>
</dbReference>
<dbReference type="AlphaFoldDB" id="A0A8H6Z0W1"/>
<accession>A0A8H6Z0W1</accession>
<keyword evidence="2" id="KW-1185">Reference proteome</keyword>
<reference evidence="1" key="1">
    <citation type="submission" date="2020-05" db="EMBL/GenBank/DDBJ databases">
        <title>Mycena genomes resolve the evolution of fungal bioluminescence.</title>
        <authorList>
            <person name="Tsai I.J."/>
        </authorList>
    </citation>
    <scope>NUCLEOTIDE SEQUENCE</scope>
    <source>
        <strain evidence="1">160909Yilan</strain>
    </source>
</reference>
<proteinExistence type="predicted"/>
<gene>
    <name evidence="1" type="ORF">MSAN_00691900</name>
</gene>
<protein>
    <submittedName>
        <fullName evidence="1">Uncharacterized protein</fullName>
    </submittedName>
</protein>
<evidence type="ECO:0000313" key="1">
    <source>
        <dbReference type="EMBL" id="KAF7370593.1"/>
    </source>
</evidence>
<dbReference type="EMBL" id="JACAZH010000004">
    <property type="protein sequence ID" value="KAF7370593.1"/>
    <property type="molecule type" value="Genomic_DNA"/>
</dbReference>
<comment type="caution">
    <text evidence="1">The sequence shown here is derived from an EMBL/GenBank/DDBJ whole genome shotgun (WGS) entry which is preliminary data.</text>
</comment>
<name>A0A8H6Z0W1_9AGAR</name>
<sequence>MLDRWGLIDAALEAATPPITALPSKYGTAVVGDVNIGDIAICREGSRLRYLFYEYLLSNGYVLTKEERRMFDILKLEVETEPVYARPCVVLERHPHGLFKVCFKATLEDDSNASVFSSLAIPSEDVPHYPLKYSPSREVVGQRVILPFPVMRSNLVPVRRTGWVREHLNYGEFERVKILIQEKIEIFASRHIEFRRERARSSFRSHASREQS</sequence>